<evidence type="ECO:0000313" key="2">
    <source>
        <dbReference type="EMBL" id="KAK8388486.1"/>
    </source>
</evidence>
<dbReference type="Proteomes" id="UP001487740">
    <property type="component" value="Unassembled WGS sequence"/>
</dbReference>
<evidence type="ECO:0000313" key="3">
    <source>
        <dbReference type="Proteomes" id="UP001487740"/>
    </source>
</evidence>
<proteinExistence type="predicted"/>
<feature type="region of interest" description="Disordered" evidence="1">
    <location>
        <begin position="82"/>
        <end position="115"/>
    </location>
</feature>
<reference evidence="2 3" key="1">
    <citation type="submission" date="2023-03" db="EMBL/GenBank/DDBJ databases">
        <title>High-quality genome of Scylla paramamosain provides insights in environmental adaptation.</title>
        <authorList>
            <person name="Zhang L."/>
        </authorList>
    </citation>
    <scope>NUCLEOTIDE SEQUENCE [LARGE SCALE GENOMIC DNA]</scope>
    <source>
        <strain evidence="2">LZ_2023a</strain>
        <tissue evidence="2">Muscle</tissue>
    </source>
</reference>
<accession>A0AAW0TM32</accession>
<protein>
    <submittedName>
        <fullName evidence="2">Uncharacterized protein</fullName>
    </submittedName>
</protein>
<organism evidence="2 3">
    <name type="scientific">Scylla paramamosain</name>
    <name type="common">Mud crab</name>
    <dbReference type="NCBI Taxonomy" id="85552"/>
    <lineage>
        <taxon>Eukaryota</taxon>
        <taxon>Metazoa</taxon>
        <taxon>Ecdysozoa</taxon>
        <taxon>Arthropoda</taxon>
        <taxon>Crustacea</taxon>
        <taxon>Multicrustacea</taxon>
        <taxon>Malacostraca</taxon>
        <taxon>Eumalacostraca</taxon>
        <taxon>Eucarida</taxon>
        <taxon>Decapoda</taxon>
        <taxon>Pleocyemata</taxon>
        <taxon>Brachyura</taxon>
        <taxon>Eubrachyura</taxon>
        <taxon>Portunoidea</taxon>
        <taxon>Portunidae</taxon>
        <taxon>Portuninae</taxon>
        <taxon>Scylla</taxon>
    </lineage>
</organism>
<dbReference type="AlphaFoldDB" id="A0AAW0TM32"/>
<keyword evidence="3" id="KW-1185">Reference proteome</keyword>
<name>A0AAW0TM32_SCYPA</name>
<evidence type="ECO:0000256" key="1">
    <source>
        <dbReference type="SAM" id="MobiDB-lite"/>
    </source>
</evidence>
<sequence>MRTTEWERQTHVRSRRALPPFWRAHGPALSSTVFFQTSGKDRDKKTSRWSPVLSVVIVSVPLRGCYLKSHQCPARDARVRAARGGSGGQQANGESLRTTGKFGNRGGTTGCRGRDSLEGRRGRLVVLASTVAVEVISSWLWARISVKHGTLRDVLFITPGQTYVPRDNLSRLTCLPLDGNPVISLTPGILGKQREAAGGHTEQQQQQQR</sequence>
<gene>
    <name evidence="2" type="ORF">O3P69_020466</name>
</gene>
<comment type="caution">
    <text evidence="2">The sequence shown here is derived from an EMBL/GenBank/DDBJ whole genome shotgun (WGS) entry which is preliminary data.</text>
</comment>
<dbReference type="EMBL" id="JARAKH010000028">
    <property type="protein sequence ID" value="KAK8388486.1"/>
    <property type="molecule type" value="Genomic_DNA"/>
</dbReference>